<dbReference type="GO" id="GO:0030687">
    <property type="term" value="C:preribosome, large subunit precursor"/>
    <property type="evidence" value="ECO:0007669"/>
    <property type="project" value="TreeGrafter"/>
</dbReference>
<dbReference type="PANTHER" id="PTHR13028:SF0">
    <property type="entry name" value="RRNA-PROCESSING PROTEIN EBP2-RELATED"/>
    <property type="match status" value="1"/>
</dbReference>
<feature type="region of interest" description="Disordered" evidence="6">
    <location>
        <begin position="31"/>
        <end position="62"/>
    </location>
</feature>
<feature type="compositionally biased region" description="Acidic residues" evidence="6">
    <location>
        <begin position="100"/>
        <end position="115"/>
    </location>
</feature>
<feature type="compositionally biased region" description="Basic and acidic residues" evidence="6">
    <location>
        <begin position="80"/>
        <end position="97"/>
    </location>
</feature>
<feature type="region of interest" description="Disordered" evidence="6">
    <location>
        <begin position="78"/>
        <end position="136"/>
    </location>
</feature>
<dbReference type="PANTHER" id="PTHR13028">
    <property type="entry name" value="RRNA PROCESSING PROTEIN EBNA1-BINDING PROTEIN-RELATED"/>
    <property type="match status" value="1"/>
</dbReference>
<dbReference type="InterPro" id="IPR008610">
    <property type="entry name" value="Ebp2"/>
</dbReference>
<dbReference type="AlphaFoldDB" id="A0A7S4QC38"/>
<evidence type="ECO:0000313" key="7">
    <source>
        <dbReference type="EMBL" id="CAE4578994.1"/>
    </source>
</evidence>
<evidence type="ECO:0000256" key="4">
    <source>
        <dbReference type="ARBA" id="ARBA00023054"/>
    </source>
</evidence>
<evidence type="ECO:0000256" key="2">
    <source>
        <dbReference type="ARBA" id="ARBA00007336"/>
    </source>
</evidence>
<protein>
    <recommendedName>
        <fullName evidence="8">rRNA-processing protein EBP2</fullName>
    </recommendedName>
</protein>
<keyword evidence="5" id="KW-0539">Nucleus</keyword>
<evidence type="ECO:0000256" key="3">
    <source>
        <dbReference type="ARBA" id="ARBA00022517"/>
    </source>
</evidence>
<feature type="compositionally biased region" description="Basic and acidic residues" evidence="6">
    <location>
        <begin position="116"/>
        <end position="127"/>
    </location>
</feature>
<dbReference type="EMBL" id="HBNS01000763">
    <property type="protein sequence ID" value="CAE4578994.1"/>
    <property type="molecule type" value="Transcribed_RNA"/>
</dbReference>
<dbReference type="GO" id="GO:0042273">
    <property type="term" value="P:ribosomal large subunit biogenesis"/>
    <property type="evidence" value="ECO:0007669"/>
    <property type="project" value="TreeGrafter"/>
</dbReference>
<dbReference type="Pfam" id="PF05890">
    <property type="entry name" value="Ebp2"/>
    <property type="match status" value="1"/>
</dbReference>
<name>A0A7S4QC38_9STRA</name>
<feature type="compositionally biased region" description="Basic and acidic residues" evidence="6">
    <location>
        <begin position="310"/>
        <end position="325"/>
    </location>
</feature>
<organism evidence="7">
    <name type="scientific">Ditylum brightwellii</name>
    <dbReference type="NCBI Taxonomy" id="49249"/>
    <lineage>
        <taxon>Eukaryota</taxon>
        <taxon>Sar</taxon>
        <taxon>Stramenopiles</taxon>
        <taxon>Ochrophyta</taxon>
        <taxon>Bacillariophyta</taxon>
        <taxon>Mediophyceae</taxon>
        <taxon>Lithodesmiophycidae</taxon>
        <taxon>Lithodesmiales</taxon>
        <taxon>Lithodesmiaceae</taxon>
        <taxon>Ditylum</taxon>
    </lineage>
</organism>
<dbReference type="GO" id="GO:0006364">
    <property type="term" value="P:rRNA processing"/>
    <property type="evidence" value="ECO:0007669"/>
    <property type="project" value="TreeGrafter"/>
</dbReference>
<reference evidence="7" key="1">
    <citation type="submission" date="2021-01" db="EMBL/GenBank/DDBJ databases">
        <authorList>
            <person name="Corre E."/>
            <person name="Pelletier E."/>
            <person name="Niang G."/>
            <person name="Scheremetjew M."/>
            <person name="Finn R."/>
            <person name="Kale V."/>
            <person name="Holt S."/>
            <person name="Cochrane G."/>
            <person name="Meng A."/>
            <person name="Brown T."/>
            <person name="Cohen L."/>
        </authorList>
    </citation>
    <scope>NUCLEOTIDE SEQUENCE</scope>
    <source>
        <strain evidence="7">GSO104</strain>
    </source>
</reference>
<dbReference type="GO" id="GO:0034399">
    <property type="term" value="C:nuclear periphery"/>
    <property type="evidence" value="ECO:0007669"/>
    <property type="project" value="TreeGrafter"/>
</dbReference>
<comment type="subcellular location">
    <subcellularLocation>
        <location evidence="1">Nucleus</location>
        <location evidence="1">Nucleolus</location>
    </subcellularLocation>
</comment>
<sequence>MTISKKGKGKKIKGTSIAQGEKKLTLADLDAISDEESHEEGHSDIDEEVLLSEGKEDNEWSAEARALRQAIADGAFDSLAHLDKSGNKREKNDKGGQQEEAQEVELGDDSDDDNDSEPRSKAQEEKTTSSNAISNSKAIHAVTDEICSSRAGMPWPESFDVVPSTILPFGDDNSEGSPLDVHDDLKREVAFYNVALQAVHEARVLCKKNSVPFARPDDFFAEMVKTDDHMAKVKDRLIFETKKMEAFEQRKANKEHKLRAREAHAHRIAEKSKAKKDNLKAVNEWAKNAAASRPSGGMVRDDDDFYLDKLNDGNRKRKGWQDKDGSLQFGPNRKRIAADKKYGFGGKKGRFKQTDRKSLDDMSGYNARMGGTGGQKMRPGAGNNRKGKRARDAQRSRS</sequence>
<evidence type="ECO:0000256" key="6">
    <source>
        <dbReference type="SAM" id="MobiDB-lite"/>
    </source>
</evidence>
<evidence type="ECO:0008006" key="8">
    <source>
        <dbReference type="Google" id="ProtNLM"/>
    </source>
</evidence>
<evidence type="ECO:0000256" key="1">
    <source>
        <dbReference type="ARBA" id="ARBA00004604"/>
    </source>
</evidence>
<dbReference type="GO" id="GO:0005730">
    <property type="term" value="C:nucleolus"/>
    <property type="evidence" value="ECO:0007669"/>
    <property type="project" value="UniProtKB-SubCell"/>
</dbReference>
<feature type="region of interest" description="Disordered" evidence="6">
    <location>
        <begin position="310"/>
        <end position="398"/>
    </location>
</feature>
<evidence type="ECO:0000256" key="5">
    <source>
        <dbReference type="ARBA" id="ARBA00023242"/>
    </source>
</evidence>
<accession>A0A7S4QC38</accession>
<gene>
    <name evidence="7" type="ORF">DBRI00130_LOCUS603</name>
</gene>
<keyword evidence="3" id="KW-0690">Ribosome biogenesis</keyword>
<comment type="similarity">
    <text evidence="2">Belongs to the EBP2 family.</text>
</comment>
<keyword evidence="4" id="KW-0175">Coiled coil</keyword>
<proteinExistence type="inferred from homology"/>